<evidence type="ECO:0000313" key="6">
    <source>
        <dbReference type="EMBL" id="KAG5275789.1"/>
    </source>
</evidence>
<proteinExistence type="predicted"/>
<keyword evidence="2" id="KW-0597">Phosphoprotein</keyword>
<evidence type="ECO:0000256" key="3">
    <source>
        <dbReference type="ARBA" id="ARBA00022614"/>
    </source>
</evidence>
<evidence type="ECO:0000256" key="5">
    <source>
        <dbReference type="ARBA" id="ARBA00022786"/>
    </source>
</evidence>
<keyword evidence="3" id="KW-0433">Leucine-rich repeat</keyword>
<organism evidence="6 7">
    <name type="scientific">Alosa alosa</name>
    <name type="common">allis shad</name>
    <dbReference type="NCBI Taxonomy" id="278164"/>
    <lineage>
        <taxon>Eukaryota</taxon>
        <taxon>Metazoa</taxon>
        <taxon>Chordata</taxon>
        <taxon>Craniata</taxon>
        <taxon>Vertebrata</taxon>
        <taxon>Euteleostomi</taxon>
        <taxon>Actinopterygii</taxon>
        <taxon>Neopterygii</taxon>
        <taxon>Teleostei</taxon>
        <taxon>Clupei</taxon>
        <taxon>Clupeiformes</taxon>
        <taxon>Clupeoidei</taxon>
        <taxon>Clupeidae</taxon>
        <taxon>Alosa</taxon>
    </lineage>
</organism>
<evidence type="ECO:0000313" key="7">
    <source>
        <dbReference type="Proteomes" id="UP000823561"/>
    </source>
</evidence>
<dbReference type="InterPro" id="IPR032675">
    <property type="entry name" value="LRR_dom_sf"/>
</dbReference>
<comment type="caution">
    <text evidence="6">The sequence shown here is derived from an EMBL/GenBank/DDBJ whole genome shotgun (WGS) entry which is preliminary data.</text>
</comment>
<accession>A0AAV6GLW0</accession>
<dbReference type="Proteomes" id="UP000823561">
    <property type="component" value="Chromosome 9"/>
</dbReference>
<gene>
    <name evidence="6" type="ORF">AALO_G00124570</name>
</gene>
<dbReference type="InterPro" id="IPR026137">
    <property type="entry name" value="Leu_rpt_41"/>
</dbReference>
<keyword evidence="7" id="KW-1185">Reference proteome</keyword>
<name>A0AAV6GLW0_9TELE</name>
<reference evidence="6" key="1">
    <citation type="submission" date="2020-10" db="EMBL/GenBank/DDBJ databases">
        <title>Chromosome-scale genome assembly of the Allis shad, Alosa alosa.</title>
        <authorList>
            <person name="Margot Z."/>
            <person name="Christophe K."/>
            <person name="Cabau C."/>
            <person name="Louis A."/>
            <person name="Berthelot C."/>
            <person name="Parey E."/>
            <person name="Roest Crollius H."/>
            <person name="Montfort J."/>
            <person name="Robinson-Rechavi M."/>
            <person name="Bucao C."/>
            <person name="Bouchez O."/>
            <person name="Gislard M."/>
            <person name="Lluch J."/>
            <person name="Milhes M."/>
            <person name="Lampietro C."/>
            <person name="Lopez Roques C."/>
            <person name="Donnadieu C."/>
            <person name="Braasch I."/>
            <person name="Desvignes T."/>
            <person name="Postlethwait J."/>
            <person name="Bobe J."/>
            <person name="Guiguen Y."/>
        </authorList>
    </citation>
    <scope>NUCLEOTIDE SEQUENCE</scope>
    <source>
        <strain evidence="6">M-15738</strain>
        <tissue evidence="6">Blood</tissue>
    </source>
</reference>
<sequence length="648" mass="72569">MAKVETSGKSAAVESLVQTCIKLVCQHMSVLEERISDLPASLLKDILPHLNIVYLDRIESAVQSKGISTSFVWEFIFKDLVKTWRCRPMVSQPYCDWKQKSLERLFHVALYTHNRGDKKYLSNLSEQTVLSMTVSYVQTLSVVSRKVCRLASVELKPILSELERGAGCLKLLDRWSPWTGVEKDLLYILHRLLDHGSVKDVEMGRCYGLDLQNWITTRCRRPEGVGPLHLSQESVELPVAGTSSSIQVTQPCGSDASSTGLQRSGTAMEEVACKRRRITWLWDMPTEFPCDTFLPKCGPICPKGQINSLDMQVTPFEIINVVSPSLPFWRCLHTLHLHNERLFKDSDLQVLVNSLQMLCSKPGCILQDLSMAVNDHTPVDAVLEACPSLRSLSLDVFPPAPGSCNKLIPMRALKPLEPKVFLLEKLSVKSSHGKVQVDMEGLLTTLRQTPNLRSLHVSGIHPASPILSTLAESNKTLKSLTLDDINLASCHCEILHLLENSLLQDICLKDCQLLDKCTTNEDFLVPFVKTLKGLCSLQSLALPENRLAKSVKDLAELFSGNSPSSILKLDLSSNYILPADLLEFSTLLSLHKRSHHPSSRLILDLRLNPLDRDQDVKERALRSLIPFCHILTDSWDSRSTMADHISMM</sequence>
<dbReference type="Gene3D" id="3.80.10.10">
    <property type="entry name" value="Ribonuclease Inhibitor"/>
    <property type="match status" value="1"/>
</dbReference>
<dbReference type="AlphaFoldDB" id="A0AAV6GLW0"/>
<protein>
    <recommendedName>
        <fullName evidence="1">Leucine-rich repeat-containing protein 41</fullName>
    </recommendedName>
</protein>
<dbReference type="SUPFAM" id="SSF52047">
    <property type="entry name" value="RNI-like"/>
    <property type="match status" value="1"/>
</dbReference>
<dbReference type="EMBL" id="JADWDJ010000009">
    <property type="protein sequence ID" value="KAG5275789.1"/>
    <property type="molecule type" value="Genomic_DNA"/>
</dbReference>
<dbReference type="PANTHER" id="PTHR15354">
    <property type="entry name" value="MUF1"/>
    <property type="match status" value="1"/>
</dbReference>
<keyword evidence="4" id="KW-0677">Repeat</keyword>
<evidence type="ECO:0000256" key="1">
    <source>
        <dbReference type="ARBA" id="ARBA00014201"/>
    </source>
</evidence>
<evidence type="ECO:0000256" key="4">
    <source>
        <dbReference type="ARBA" id="ARBA00022737"/>
    </source>
</evidence>
<keyword evidence="5" id="KW-0833">Ubl conjugation pathway</keyword>
<evidence type="ECO:0000256" key="2">
    <source>
        <dbReference type="ARBA" id="ARBA00022553"/>
    </source>
</evidence>
<dbReference type="PANTHER" id="PTHR15354:SF1">
    <property type="entry name" value="LEUCINE-RICH REPEAT-CONTAINING PROTEIN 41"/>
    <property type="match status" value="1"/>
</dbReference>